<name>A0A6J8AG92_MYTCO</name>
<protein>
    <submittedName>
        <fullName evidence="2">Uncharacterized protein</fullName>
    </submittedName>
</protein>
<dbReference type="OrthoDB" id="445007at2759"/>
<dbReference type="InterPro" id="IPR008775">
    <property type="entry name" value="Phytyl_CoA_dOase-like"/>
</dbReference>
<evidence type="ECO:0000256" key="1">
    <source>
        <dbReference type="ARBA" id="ARBA00001962"/>
    </source>
</evidence>
<reference evidence="2 3" key="1">
    <citation type="submission" date="2020-06" db="EMBL/GenBank/DDBJ databases">
        <authorList>
            <person name="Li R."/>
            <person name="Bekaert M."/>
        </authorList>
    </citation>
    <scope>NUCLEOTIDE SEQUENCE [LARGE SCALE GENOMIC DNA]</scope>
    <source>
        <strain evidence="3">wild</strain>
    </source>
</reference>
<dbReference type="Gene3D" id="2.60.120.620">
    <property type="entry name" value="q2cbj1_9rhob like domain"/>
    <property type="match status" value="1"/>
</dbReference>
<organism evidence="2 3">
    <name type="scientific">Mytilus coruscus</name>
    <name type="common">Sea mussel</name>
    <dbReference type="NCBI Taxonomy" id="42192"/>
    <lineage>
        <taxon>Eukaryota</taxon>
        <taxon>Metazoa</taxon>
        <taxon>Spiralia</taxon>
        <taxon>Lophotrochozoa</taxon>
        <taxon>Mollusca</taxon>
        <taxon>Bivalvia</taxon>
        <taxon>Autobranchia</taxon>
        <taxon>Pteriomorphia</taxon>
        <taxon>Mytilida</taxon>
        <taxon>Mytiloidea</taxon>
        <taxon>Mytilidae</taxon>
        <taxon>Mytilinae</taxon>
        <taxon>Mytilus</taxon>
    </lineage>
</organism>
<evidence type="ECO:0000313" key="3">
    <source>
        <dbReference type="Proteomes" id="UP000507470"/>
    </source>
</evidence>
<dbReference type="PANTHER" id="PTHR20883">
    <property type="entry name" value="PHYTANOYL-COA DIOXYGENASE DOMAIN CONTAINING 1"/>
    <property type="match status" value="1"/>
</dbReference>
<accession>A0A6J8AG92</accession>
<comment type="cofactor">
    <cofactor evidence="1">
        <name>Fe cation</name>
        <dbReference type="ChEBI" id="CHEBI:24875"/>
    </cofactor>
</comment>
<sequence length="372" mass="43106">MPPTVPHGYTGETFPDYFNSNARPKITTQKLGQLSDDEIKQFFEDGYVIVEKFFNRDEIDPCRDAVNELVEELAQKLYNTKRIKSLYRELGFFERLTAIEKDFPGANIILHKGDQLAQAFKDLWSNERMLNVVEQLIGPEIAGHPVWNLRTKTPQNEATTVPWHQDCGYLNVDCYKTLQPTAWIPLLDANEKNGCMQVANKGHKKGLVAPHQCCYGGTWYVMLEEKEMIKTLDVDVDKDIITCPVPYGGMLLLNNLIPHRSLPNMTKQIRWSLDLRWQRPDEPAGFYGMKEPLLMRTGKDPNYKIDWTPFDNVDRREKQREAVKDVLPLPDDPEFDTTIQGPWMKKWDIVHMNQHTSKLTEDVFSSWHGHKS</sequence>
<dbReference type="EMBL" id="CACVKT020001211">
    <property type="protein sequence ID" value="CAC5366004.1"/>
    <property type="molecule type" value="Genomic_DNA"/>
</dbReference>
<dbReference type="AlphaFoldDB" id="A0A6J8AG92"/>
<gene>
    <name evidence="2" type="ORF">MCOR_6467</name>
</gene>
<dbReference type="PANTHER" id="PTHR20883:SF14">
    <property type="entry name" value="PHYTANOYL-COA DIOXYGENASE"/>
    <property type="match status" value="1"/>
</dbReference>
<evidence type="ECO:0000313" key="2">
    <source>
        <dbReference type="EMBL" id="CAC5366004.1"/>
    </source>
</evidence>
<dbReference type="SUPFAM" id="SSF51197">
    <property type="entry name" value="Clavaminate synthase-like"/>
    <property type="match status" value="1"/>
</dbReference>
<dbReference type="Proteomes" id="UP000507470">
    <property type="component" value="Unassembled WGS sequence"/>
</dbReference>
<dbReference type="Pfam" id="PF05721">
    <property type="entry name" value="PhyH"/>
    <property type="match status" value="1"/>
</dbReference>
<keyword evidence="3" id="KW-1185">Reference proteome</keyword>
<proteinExistence type="predicted"/>